<sequence length="550" mass="64150">MRKRNARKRSATAGWKRLSSVARLILKSVGVLVPALAVFRLLIQEEPVSLPWSTENLLLALRNSTAVFQLSSSNTTHNEPHKTYMELADLIQEQVNAPLPGGRQPANYETSYQRATVYERAPWFMPPRKLCKETCCVQGVAISLEQDETQLINTRDGMELADLVLPYQRVNMDQLPPRHQFTYFGRTFDKHMLPCLVPGTIIGVQNHLDLTVGFFHEYRPFIQVPYLLTVTGTDGDSPQLYEEYIADPLLIQYYATNPRYDRTHRLFRAHRRKKMHPMNLGLSYLHPQERFLEPYLQLNQYRNPFLLDDDKSKWDLAKHPFDFDKDVFVQFKFYPQRPHREALWNRLCSNNAIVNKGNISCTKGRTVGMHQFYKQMSQYRFGLSPPGVGYDCYRTYELLLLGVIPIIEERAPESHLMFEGLPVIQVANLSMATTISRQEIATIIQNYVTSPEFQNDTFEKGWKLLFLQYQRQAVLKDTKRDREILVDETTGKQYYQGYRYSLIGPGNNTRNDELRTVMRAKWFDHPEPKLNEAEKKWLQEWEQLGVKGLN</sequence>
<keyword evidence="1" id="KW-0812">Transmembrane</keyword>
<evidence type="ECO:0000313" key="2">
    <source>
        <dbReference type="EMBL" id="CAB9509790.1"/>
    </source>
</evidence>
<dbReference type="GO" id="GO:0120053">
    <property type="term" value="F:ribitol beta-1,4-xylosyltransferase activity"/>
    <property type="evidence" value="ECO:0007669"/>
    <property type="project" value="InterPro"/>
</dbReference>
<keyword evidence="1" id="KW-0472">Membrane</keyword>
<dbReference type="PANTHER" id="PTHR15576">
    <property type="entry name" value="RIBITOL-5-PHOSPHATE XYLOSYLTRANSFERASE 1"/>
    <property type="match status" value="1"/>
</dbReference>
<dbReference type="GO" id="GO:0035269">
    <property type="term" value="P:protein O-linked glycosylation via mannose"/>
    <property type="evidence" value="ECO:0007669"/>
    <property type="project" value="InterPro"/>
</dbReference>
<keyword evidence="3" id="KW-1185">Reference proteome</keyword>
<keyword evidence="1" id="KW-1133">Transmembrane helix</keyword>
<reference evidence="2" key="1">
    <citation type="submission" date="2020-06" db="EMBL/GenBank/DDBJ databases">
        <authorList>
            <consortium name="Plant Systems Biology data submission"/>
        </authorList>
    </citation>
    <scope>NUCLEOTIDE SEQUENCE</scope>
    <source>
        <strain evidence="2">D6</strain>
    </source>
</reference>
<name>A0A9N8DWV2_9STRA</name>
<dbReference type="Proteomes" id="UP001153069">
    <property type="component" value="Unassembled WGS sequence"/>
</dbReference>
<gene>
    <name evidence="2" type="ORF">SEMRO_405_G136190.1</name>
</gene>
<evidence type="ECO:0000256" key="1">
    <source>
        <dbReference type="SAM" id="Phobius"/>
    </source>
</evidence>
<proteinExistence type="predicted"/>
<dbReference type="InterPro" id="IPR055286">
    <property type="entry name" value="RXYLT1-like"/>
</dbReference>
<organism evidence="2 3">
    <name type="scientific">Seminavis robusta</name>
    <dbReference type="NCBI Taxonomy" id="568900"/>
    <lineage>
        <taxon>Eukaryota</taxon>
        <taxon>Sar</taxon>
        <taxon>Stramenopiles</taxon>
        <taxon>Ochrophyta</taxon>
        <taxon>Bacillariophyta</taxon>
        <taxon>Bacillariophyceae</taxon>
        <taxon>Bacillariophycidae</taxon>
        <taxon>Naviculales</taxon>
        <taxon>Naviculaceae</taxon>
        <taxon>Seminavis</taxon>
    </lineage>
</organism>
<comment type="caution">
    <text evidence="2">The sequence shown here is derived from an EMBL/GenBank/DDBJ whole genome shotgun (WGS) entry which is preliminary data.</text>
</comment>
<protein>
    <submittedName>
        <fullName evidence="2">Uncharacterized protein</fullName>
    </submittedName>
</protein>
<dbReference type="AlphaFoldDB" id="A0A9N8DWV2"/>
<dbReference type="GO" id="GO:0005794">
    <property type="term" value="C:Golgi apparatus"/>
    <property type="evidence" value="ECO:0007669"/>
    <property type="project" value="TreeGrafter"/>
</dbReference>
<evidence type="ECO:0000313" key="3">
    <source>
        <dbReference type="Proteomes" id="UP001153069"/>
    </source>
</evidence>
<dbReference type="EMBL" id="CAICTM010000404">
    <property type="protein sequence ID" value="CAB9509790.1"/>
    <property type="molecule type" value="Genomic_DNA"/>
</dbReference>
<dbReference type="PANTHER" id="PTHR15576:SF1">
    <property type="entry name" value="RIBITOL-5-PHOSPHATE XYLOSYLTRANSFERASE 1"/>
    <property type="match status" value="1"/>
</dbReference>
<feature type="transmembrane region" description="Helical" evidence="1">
    <location>
        <begin position="21"/>
        <end position="43"/>
    </location>
</feature>
<accession>A0A9N8DWV2</accession>